<comment type="pathway">
    <text evidence="7">Cofactor biosynthesis; pyridoxine 5'-phosphate biosynthesis; pyridoxine 5'-phosphate from D-erythrose 4-phosphate: step 4/5.</text>
</comment>
<proteinExistence type="inferred from homology"/>
<evidence type="ECO:0000256" key="2">
    <source>
        <dbReference type="ARBA" id="ARBA00022723"/>
    </source>
</evidence>
<dbReference type="EMBL" id="WXYQ01000005">
    <property type="protein sequence ID" value="NBG95528.1"/>
    <property type="molecule type" value="Genomic_DNA"/>
</dbReference>
<dbReference type="NCBIfam" id="TIGR00557">
    <property type="entry name" value="pdxA"/>
    <property type="match status" value="1"/>
</dbReference>
<feature type="binding site" evidence="7">
    <location>
        <position position="171"/>
    </location>
    <ligand>
        <name>a divalent metal cation</name>
        <dbReference type="ChEBI" id="CHEBI:60240"/>
        <note>ligand shared between dimeric partners</note>
    </ligand>
</feature>
<feature type="binding site" evidence="7">
    <location>
        <position position="288"/>
    </location>
    <ligand>
        <name>substrate</name>
    </ligand>
</feature>
<dbReference type="RefSeq" id="WP_160587485.1">
    <property type="nucleotide sequence ID" value="NZ_BMHN01000001.1"/>
</dbReference>
<keyword evidence="7" id="KW-0862">Zinc</keyword>
<dbReference type="GeneID" id="300655006"/>
<dbReference type="PANTHER" id="PTHR30004">
    <property type="entry name" value="4-HYDROXYTHREONINE-4-PHOSPHATE DEHYDROGENASE"/>
    <property type="match status" value="1"/>
</dbReference>
<comment type="subunit">
    <text evidence="7">Homodimer.</text>
</comment>
<dbReference type="InterPro" id="IPR005255">
    <property type="entry name" value="PdxA_fam"/>
</dbReference>
<organism evidence="8 9">
    <name type="scientific">Pyruvatibacter mobilis</name>
    <dbReference type="NCBI Taxonomy" id="1712261"/>
    <lineage>
        <taxon>Bacteria</taxon>
        <taxon>Pseudomonadati</taxon>
        <taxon>Pseudomonadota</taxon>
        <taxon>Alphaproteobacteria</taxon>
        <taxon>Hyphomicrobiales</taxon>
        <taxon>Parvibaculaceae</taxon>
        <taxon>Pyruvatibacter</taxon>
    </lineage>
</organism>
<keyword evidence="7" id="KW-0460">Magnesium</keyword>
<dbReference type="HAMAP" id="MF_00536">
    <property type="entry name" value="PdxA"/>
    <property type="match status" value="1"/>
</dbReference>
<accession>A0A845QB49</accession>
<evidence type="ECO:0000256" key="1">
    <source>
        <dbReference type="ARBA" id="ARBA00022490"/>
    </source>
</evidence>
<dbReference type="EC" id="1.1.1.262" evidence="7"/>
<dbReference type="GO" id="GO:0005737">
    <property type="term" value="C:cytoplasm"/>
    <property type="evidence" value="ECO:0007669"/>
    <property type="project" value="UniProtKB-SubCell"/>
</dbReference>
<comment type="cofactor">
    <cofactor evidence="7">
        <name>Zn(2+)</name>
        <dbReference type="ChEBI" id="CHEBI:29105"/>
    </cofactor>
    <cofactor evidence="7">
        <name>Mg(2+)</name>
        <dbReference type="ChEBI" id="CHEBI:18420"/>
    </cofactor>
    <cofactor evidence="7">
        <name>Co(2+)</name>
        <dbReference type="ChEBI" id="CHEBI:48828"/>
    </cofactor>
    <text evidence="7">Binds 1 divalent metal cation per subunit. Can use ions such as Zn(2+), Mg(2+) or Co(2+).</text>
</comment>
<evidence type="ECO:0000256" key="3">
    <source>
        <dbReference type="ARBA" id="ARBA00022857"/>
    </source>
</evidence>
<keyword evidence="9" id="KW-1185">Reference proteome</keyword>
<feature type="binding site" evidence="7">
    <location>
        <position position="141"/>
    </location>
    <ligand>
        <name>substrate</name>
    </ligand>
</feature>
<comment type="function">
    <text evidence="7">Catalyzes the NAD(P)-dependent oxidation of 4-(phosphooxy)-L-threonine (HTP) into 2-amino-3-oxo-4-(phosphooxy)butyric acid which spontaneously decarboxylates to form 3-amino-2-oxopropyl phosphate (AHAP).</text>
</comment>
<feature type="binding site" evidence="7">
    <location>
        <position position="140"/>
    </location>
    <ligand>
        <name>substrate</name>
    </ligand>
</feature>
<comment type="similarity">
    <text evidence="7">Belongs to the PdxA family.</text>
</comment>
<dbReference type="PANTHER" id="PTHR30004:SF6">
    <property type="entry name" value="D-THREONATE 4-PHOSPHATE DEHYDROGENASE"/>
    <property type="match status" value="1"/>
</dbReference>
<gene>
    <name evidence="7 8" type="primary">pdxA</name>
    <name evidence="8" type="ORF">GTQ45_07255</name>
</gene>
<protein>
    <recommendedName>
        <fullName evidence="7">4-hydroxythreonine-4-phosphate dehydrogenase</fullName>
        <ecNumber evidence="7">1.1.1.262</ecNumber>
    </recommendedName>
    <alternativeName>
        <fullName evidence="7">4-(phosphohydroxy)-L-threonine dehydrogenase</fullName>
    </alternativeName>
</protein>
<evidence type="ECO:0000256" key="6">
    <source>
        <dbReference type="ARBA" id="ARBA00023096"/>
    </source>
</evidence>
<feature type="binding site" evidence="7">
    <location>
        <position position="216"/>
    </location>
    <ligand>
        <name>a divalent metal cation</name>
        <dbReference type="ChEBI" id="CHEBI:60240"/>
        <note>ligand shared between dimeric partners</note>
    </ligand>
</feature>
<keyword evidence="5 7" id="KW-0520">NAD</keyword>
<dbReference type="GO" id="GO:0050897">
    <property type="term" value="F:cobalt ion binding"/>
    <property type="evidence" value="ECO:0007669"/>
    <property type="project" value="UniProtKB-UniRule"/>
</dbReference>
<dbReference type="GO" id="GO:0008615">
    <property type="term" value="P:pyridoxine biosynthetic process"/>
    <property type="evidence" value="ECO:0007669"/>
    <property type="project" value="UniProtKB-UniRule"/>
</dbReference>
<evidence type="ECO:0000256" key="4">
    <source>
        <dbReference type="ARBA" id="ARBA00023002"/>
    </source>
</evidence>
<reference evidence="8 9" key="1">
    <citation type="journal article" date="2016" name="Int. J. Syst. Evol. Microbiol.">
        <title>Pyruvatibacter mobilis gen. nov., sp. nov., a marine bacterium from the culture broth of Picochlorum sp. 122.</title>
        <authorList>
            <person name="Wang G."/>
            <person name="Tang M."/>
            <person name="Wu H."/>
            <person name="Dai S."/>
            <person name="Li T."/>
            <person name="Chen C."/>
            <person name="He H."/>
            <person name="Fan J."/>
            <person name="Xiang W."/>
            <person name="Li X."/>
        </authorList>
    </citation>
    <scope>NUCLEOTIDE SEQUENCE [LARGE SCALE GENOMIC DNA]</scope>
    <source>
        <strain evidence="8 9">GYP-11</strain>
    </source>
</reference>
<dbReference type="NCBIfam" id="NF003699">
    <property type="entry name" value="PRK05312.1"/>
    <property type="match status" value="1"/>
</dbReference>
<dbReference type="GO" id="GO:0008270">
    <property type="term" value="F:zinc ion binding"/>
    <property type="evidence" value="ECO:0007669"/>
    <property type="project" value="UniProtKB-UniRule"/>
</dbReference>
<keyword evidence="7" id="KW-0170">Cobalt</keyword>
<evidence type="ECO:0000313" key="8">
    <source>
        <dbReference type="EMBL" id="NBG95528.1"/>
    </source>
</evidence>
<keyword evidence="3 7" id="KW-0521">NADP</keyword>
<dbReference type="Pfam" id="PF04166">
    <property type="entry name" value="PdxA"/>
    <property type="match status" value="1"/>
</dbReference>
<name>A0A845QB49_9HYPH</name>
<comment type="catalytic activity">
    <reaction evidence="7">
        <text>4-(phosphooxy)-L-threonine + NAD(+) = 3-amino-2-oxopropyl phosphate + CO2 + NADH</text>
        <dbReference type="Rhea" id="RHEA:32275"/>
        <dbReference type="ChEBI" id="CHEBI:16526"/>
        <dbReference type="ChEBI" id="CHEBI:57279"/>
        <dbReference type="ChEBI" id="CHEBI:57540"/>
        <dbReference type="ChEBI" id="CHEBI:57945"/>
        <dbReference type="ChEBI" id="CHEBI:58452"/>
        <dbReference type="EC" id="1.1.1.262"/>
    </reaction>
</comment>
<feature type="binding site" evidence="7">
    <location>
        <position position="279"/>
    </location>
    <ligand>
        <name>substrate</name>
    </ligand>
</feature>
<dbReference type="GO" id="GO:0051287">
    <property type="term" value="F:NAD binding"/>
    <property type="evidence" value="ECO:0007669"/>
    <property type="project" value="InterPro"/>
</dbReference>
<dbReference type="OrthoDB" id="9801783at2"/>
<comment type="caution">
    <text evidence="8">The sequence shown here is derived from an EMBL/GenBank/DDBJ whole genome shotgun (WGS) entry which is preliminary data.</text>
</comment>
<dbReference type="GO" id="GO:0050570">
    <property type="term" value="F:4-hydroxythreonine-4-phosphate dehydrogenase activity"/>
    <property type="evidence" value="ECO:0007669"/>
    <property type="project" value="UniProtKB-UniRule"/>
</dbReference>
<dbReference type="AlphaFoldDB" id="A0A845QB49"/>
<evidence type="ECO:0000256" key="7">
    <source>
        <dbReference type="HAMAP-Rule" id="MF_00536"/>
    </source>
</evidence>
<dbReference type="Proteomes" id="UP000470384">
    <property type="component" value="Unassembled WGS sequence"/>
</dbReference>
<feature type="binding site" evidence="7">
    <location>
        <position position="271"/>
    </location>
    <ligand>
        <name>a divalent metal cation</name>
        <dbReference type="ChEBI" id="CHEBI:60240"/>
        <note>ligand shared between dimeric partners</note>
    </ligand>
</feature>
<keyword evidence="1 7" id="KW-0963">Cytoplasm</keyword>
<comment type="subcellular location">
    <subcellularLocation>
        <location evidence="7">Cytoplasm</location>
    </subcellularLocation>
</comment>
<keyword evidence="6 7" id="KW-0664">Pyridoxine biosynthesis</keyword>
<dbReference type="GO" id="GO:0042823">
    <property type="term" value="P:pyridoxal phosphate biosynthetic process"/>
    <property type="evidence" value="ECO:0007669"/>
    <property type="project" value="UniProtKB-UniRule"/>
</dbReference>
<sequence length="338" mass="35529">MTELPLAVTMGEPAGIGGEILLKAWQARVSESLPPFVVIDDPARLHAVAEALGVDVPIRQVSTGAEAATAFATALPVAALDEPLDPPVTPGTPNVAHGEAVIGSIENAVQWVFEGQARAVVTNPIQKQSLYEAGFRYPGHTEYLAALTGAAGGPVMMLASPQLKVIPVTIHVPVAQVPELLTTQAIIHAGRVAAEALRRDFNIRQPRLAIAGLNPHAGEGGTIGTEEQTIIQPAIDTLRADGIQVRGPLPGDTLFHEAARRTYDVVLCMFHDQALIPIKTLDFDRGVNMTLGLPIVRSSPDHGTALDIAGQGIANPTSLIEAMKLAAICADNRMAADQ</sequence>
<dbReference type="SUPFAM" id="SSF53659">
    <property type="entry name" value="Isocitrate/Isopropylmalate dehydrogenase-like"/>
    <property type="match status" value="1"/>
</dbReference>
<comment type="miscellaneous">
    <text evidence="7">The active site is located at the dimer interface.</text>
</comment>
<dbReference type="Gene3D" id="3.40.718.10">
    <property type="entry name" value="Isopropylmalate Dehydrogenase"/>
    <property type="match status" value="1"/>
</dbReference>
<keyword evidence="4 7" id="KW-0560">Oxidoreductase</keyword>
<dbReference type="UniPathway" id="UPA00244">
    <property type="reaction ID" value="UER00312"/>
</dbReference>
<evidence type="ECO:0000256" key="5">
    <source>
        <dbReference type="ARBA" id="ARBA00023027"/>
    </source>
</evidence>
<dbReference type="GO" id="GO:0000287">
    <property type="term" value="F:magnesium ion binding"/>
    <property type="evidence" value="ECO:0007669"/>
    <property type="project" value="UniProtKB-UniRule"/>
</dbReference>
<feature type="binding site" evidence="7">
    <location>
        <position position="297"/>
    </location>
    <ligand>
        <name>substrate</name>
    </ligand>
</feature>
<evidence type="ECO:0000313" key="9">
    <source>
        <dbReference type="Proteomes" id="UP000470384"/>
    </source>
</evidence>
<keyword evidence="2 7" id="KW-0479">Metal-binding</keyword>
<dbReference type="InterPro" id="IPR037510">
    <property type="entry name" value="PdxA"/>
</dbReference>